<comment type="caution">
    <text evidence="1">The sequence shown here is derived from an EMBL/GenBank/DDBJ whole genome shotgun (WGS) entry which is preliminary data.</text>
</comment>
<evidence type="ECO:0000313" key="1">
    <source>
        <dbReference type="EMBL" id="OWM69814.1"/>
    </source>
</evidence>
<evidence type="ECO:0000313" key="2">
    <source>
        <dbReference type="Proteomes" id="UP000197138"/>
    </source>
</evidence>
<protein>
    <submittedName>
        <fullName evidence="1">Uncharacterized protein</fullName>
    </submittedName>
</protein>
<gene>
    <name evidence="1" type="ORF">CDL15_Pgr025663</name>
</gene>
<name>A0A218WAB6_PUNGR</name>
<dbReference type="EMBL" id="MTKT01004810">
    <property type="protein sequence ID" value="OWM69814.1"/>
    <property type="molecule type" value="Genomic_DNA"/>
</dbReference>
<dbReference type="Proteomes" id="UP000197138">
    <property type="component" value="Unassembled WGS sequence"/>
</dbReference>
<reference evidence="2" key="1">
    <citation type="journal article" date="2017" name="Plant J.">
        <title>The pomegranate (Punica granatum L.) genome and the genomics of punicalagin biosynthesis.</title>
        <authorList>
            <person name="Qin G."/>
            <person name="Xu C."/>
            <person name="Ming R."/>
            <person name="Tang H."/>
            <person name="Guyot R."/>
            <person name="Kramer E.M."/>
            <person name="Hu Y."/>
            <person name="Yi X."/>
            <person name="Qi Y."/>
            <person name="Xu X."/>
            <person name="Gao Z."/>
            <person name="Pan H."/>
            <person name="Jian J."/>
            <person name="Tian Y."/>
            <person name="Yue Z."/>
            <person name="Xu Y."/>
        </authorList>
    </citation>
    <scope>NUCLEOTIDE SEQUENCE [LARGE SCALE GENOMIC DNA]</scope>
    <source>
        <strain evidence="2">cv. Dabenzi</strain>
    </source>
</reference>
<proteinExistence type="predicted"/>
<accession>A0A218WAB6</accession>
<dbReference type="AlphaFoldDB" id="A0A218WAB6"/>
<organism evidence="1 2">
    <name type="scientific">Punica granatum</name>
    <name type="common">Pomegranate</name>
    <dbReference type="NCBI Taxonomy" id="22663"/>
    <lineage>
        <taxon>Eukaryota</taxon>
        <taxon>Viridiplantae</taxon>
        <taxon>Streptophyta</taxon>
        <taxon>Embryophyta</taxon>
        <taxon>Tracheophyta</taxon>
        <taxon>Spermatophyta</taxon>
        <taxon>Magnoliopsida</taxon>
        <taxon>eudicotyledons</taxon>
        <taxon>Gunneridae</taxon>
        <taxon>Pentapetalae</taxon>
        <taxon>rosids</taxon>
        <taxon>malvids</taxon>
        <taxon>Myrtales</taxon>
        <taxon>Lythraceae</taxon>
        <taxon>Punica</taxon>
    </lineage>
</organism>
<sequence length="123" mass="14100">MQEGTRPDNSFRLRSSTYKEVILLKHLERIPWKSLSCSPRNVSSGERMDVGILPLRLFFPKFSPPSCRKLFHQSGSVPDSWLFERSSTNKSFILHRETGMPPLKHFPVRVPLSNFGIISSNLS</sequence>